<protein>
    <submittedName>
        <fullName evidence="8">Sigma-70 family RNA polymerase sigma factor</fullName>
    </submittedName>
</protein>
<dbReference type="Gene3D" id="1.10.10.10">
    <property type="entry name" value="Winged helix-like DNA-binding domain superfamily/Winged helix DNA-binding domain"/>
    <property type="match status" value="1"/>
</dbReference>
<dbReference type="InterPro" id="IPR014284">
    <property type="entry name" value="RNA_pol_sigma-70_dom"/>
</dbReference>
<dbReference type="NCBIfam" id="TIGR02937">
    <property type="entry name" value="sigma70-ECF"/>
    <property type="match status" value="1"/>
</dbReference>
<dbReference type="Gene3D" id="1.10.1740.10">
    <property type="match status" value="1"/>
</dbReference>
<gene>
    <name evidence="8" type="ORF">EXE57_12525</name>
</gene>
<dbReference type="InterPro" id="IPR013325">
    <property type="entry name" value="RNA_pol_sigma_r2"/>
</dbReference>
<evidence type="ECO:0000256" key="4">
    <source>
        <dbReference type="ARBA" id="ARBA00023163"/>
    </source>
</evidence>
<comment type="similarity">
    <text evidence="1">Belongs to the sigma-70 factor family. ECF subfamily.</text>
</comment>
<accession>A0A4P7GMK0</accession>
<organism evidence="8 9">
    <name type="scientific">Nocardioides euryhalodurans</name>
    <dbReference type="NCBI Taxonomy" id="2518370"/>
    <lineage>
        <taxon>Bacteria</taxon>
        <taxon>Bacillati</taxon>
        <taxon>Actinomycetota</taxon>
        <taxon>Actinomycetes</taxon>
        <taxon>Propionibacteriales</taxon>
        <taxon>Nocardioidaceae</taxon>
        <taxon>Nocardioides</taxon>
    </lineage>
</organism>
<dbReference type="Pfam" id="PF04542">
    <property type="entry name" value="Sigma70_r2"/>
    <property type="match status" value="1"/>
</dbReference>
<evidence type="ECO:0000256" key="2">
    <source>
        <dbReference type="ARBA" id="ARBA00023015"/>
    </source>
</evidence>
<dbReference type="Proteomes" id="UP000294894">
    <property type="component" value="Chromosome"/>
</dbReference>
<dbReference type="InterPro" id="IPR013249">
    <property type="entry name" value="RNA_pol_sigma70_r4_t2"/>
</dbReference>
<dbReference type="EMBL" id="CP038267">
    <property type="protein sequence ID" value="QBR93001.1"/>
    <property type="molecule type" value="Genomic_DNA"/>
</dbReference>
<dbReference type="GO" id="GO:0003677">
    <property type="term" value="F:DNA binding"/>
    <property type="evidence" value="ECO:0007669"/>
    <property type="project" value="InterPro"/>
</dbReference>
<dbReference type="GO" id="GO:0016987">
    <property type="term" value="F:sigma factor activity"/>
    <property type="evidence" value="ECO:0007669"/>
    <property type="project" value="UniProtKB-KW"/>
</dbReference>
<dbReference type="AlphaFoldDB" id="A0A4P7GMK0"/>
<feature type="domain" description="RNA polymerase sigma factor 70 region 4 type 2" evidence="6">
    <location>
        <begin position="110"/>
        <end position="161"/>
    </location>
</feature>
<dbReference type="PANTHER" id="PTHR47756:SF2">
    <property type="entry name" value="BLL6612 PROTEIN"/>
    <property type="match status" value="1"/>
</dbReference>
<dbReference type="KEGG" id="noy:EXE57_12525"/>
<feature type="domain" description="DUF6596" evidence="7">
    <location>
        <begin position="179"/>
        <end position="277"/>
    </location>
</feature>
<evidence type="ECO:0000256" key="3">
    <source>
        <dbReference type="ARBA" id="ARBA00023082"/>
    </source>
</evidence>
<evidence type="ECO:0000259" key="7">
    <source>
        <dbReference type="Pfam" id="PF20239"/>
    </source>
</evidence>
<evidence type="ECO:0000259" key="5">
    <source>
        <dbReference type="Pfam" id="PF04542"/>
    </source>
</evidence>
<evidence type="ECO:0000259" key="6">
    <source>
        <dbReference type="Pfam" id="PF08281"/>
    </source>
</evidence>
<evidence type="ECO:0000313" key="8">
    <source>
        <dbReference type="EMBL" id="QBR93001.1"/>
    </source>
</evidence>
<dbReference type="PANTHER" id="PTHR47756">
    <property type="entry name" value="BLL6612 PROTEIN-RELATED"/>
    <property type="match status" value="1"/>
</dbReference>
<evidence type="ECO:0000256" key="1">
    <source>
        <dbReference type="ARBA" id="ARBA00010641"/>
    </source>
</evidence>
<dbReference type="InterPro" id="IPR007627">
    <property type="entry name" value="RNA_pol_sigma70_r2"/>
</dbReference>
<dbReference type="SUPFAM" id="SSF88659">
    <property type="entry name" value="Sigma3 and sigma4 domains of RNA polymerase sigma factors"/>
    <property type="match status" value="1"/>
</dbReference>
<keyword evidence="2" id="KW-0805">Transcription regulation</keyword>
<dbReference type="Pfam" id="PF20239">
    <property type="entry name" value="DUF6596"/>
    <property type="match status" value="1"/>
</dbReference>
<dbReference type="RefSeq" id="WP_135077981.1">
    <property type="nucleotide sequence ID" value="NZ_CP038267.1"/>
</dbReference>
<feature type="domain" description="RNA polymerase sigma-70 region 2" evidence="5">
    <location>
        <begin position="18"/>
        <end position="80"/>
    </location>
</feature>
<reference evidence="8 9" key="1">
    <citation type="submission" date="2019-03" db="EMBL/GenBank/DDBJ databases">
        <title>Three New Species of Nocardioides, Nocardioides euryhalodurans sp. nov., Nocardioides seonyuensis sp. nov. and Nocardioides eburneoflavus sp. nov., Iolated from Soil.</title>
        <authorList>
            <person name="Roh S.G."/>
            <person name="Lee C."/>
            <person name="Kim M.-K."/>
            <person name="Kim S.B."/>
        </authorList>
    </citation>
    <scope>NUCLEOTIDE SEQUENCE [LARGE SCALE GENOMIC DNA]</scope>
    <source>
        <strain evidence="8 9">MMS17-SY117</strain>
    </source>
</reference>
<keyword evidence="4" id="KW-0804">Transcription</keyword>
<keyword evidence="9" id="KW-1185">Reference proteome</keyword>
<evidence type="ECO:0000313" key="9">
    <source>
        <dbReference type="Proteomes" id="UP000294894"/>
    </source>
</evidence>
<proteinExistence type="inferred from homology"/>
<dbReference type="Pfam" id="PF08281">
    <property type="entry name" value="Sigma70_r4_2"/>
    <property type="match status" value="1"/>
</dbReference>
<dbReference type="GO" id="GO:0006352">
    <property type="term" value="P:DNA-templated transcription initiation"/>
    <property type="evidence" value="ECO:0007669"/>
    <property type="project" value="InterPro"/>
</dbReference>
<dbReference type="InterPro" id="IPR013324">
    <property type="entry name" value="RNA_pol_sigma_r3/r4-like"/>
</dbReference>
<name>A0A4P7GMK0_9ACTN</name>
<dbReference type="InterPro" id="IPR046531">
    <property type="entry name" value="DUF6596"/>
</dbReference>
<dbReference type="OrthoDB" id="9780299at2"/>
<sequence>MSDSVDSRVEAIFRAEFGRVVASLARRFGDLDLAEDAAGEALVVALEKWRMDGIPPNPGGWLTTTAGNRAIDRLRRESRRDDKHQQAEMIIDPEPHEPTGPVEDDRLRLIFTCCHPALAPEARVALTLRLLGGLTVPEIAAAFLVPETTMAQRITRAKRKIAGAGIPYRVPALSDLPARLAGVLAVVYLVFNEGYLASTGDAPVRQELTGEAIRLGRVLRSLLPEEPEVAGLLALMLLTDARRESRFAGGELVPLDQQDRAGWDRALVLEGHDLVRECLARAHATGQPPGRYQLLAAVNAVHTDAADVRETDWGQIAALYDQLSAIDPSPVVRLNRAVAIAELDGPSVALAEVDRLPLEGYHAWHATRADLLRRLGRSGDARAAYDAAIATAGNPAERSWLARRRDQLAD</sequence>
<keyword evidence="3" id="KW-0731">Sigma factor</keyword>
<dbReference type="InterPro" id="IPR036388">
    <property type="entry name" value="WH-like_DNA-bd_sf"/>
</dbReference>
<dbReference type="SUPFAM" id="SSF88946">
    <property type="entry name" value="Sigma2 domain of RNA polymerase sigma factors"/>
    <property type="match status" value="1"/>
</dbReference>